<dbReference type="InterPro" id="IPR035255">
    <property type="entry name" value="DUF5348"/>
</dbReference>
<reference evidence="3" key="1">
    <citation type="submission" date="2016-11" db="EMBL/GenBank/DDBJ databases">
        <authorList>
            <person name="Varghese N."/>
            <person name="Submissions S."/>
        </authorList>
    </citation>
    <scope>NUCLEOTIDE SEQUENCE [LARGE SCALE GENOMIC DNA]</scope>
    <source>
        <strain evidence="3">DSM 12395</strain>
    </source>
</reference>
<dbReference type="RefSeq" id="WP_013809834.1">
    <property type="nucleotide sequence ID" value="NZ_FQUY01000060.1"/>
</dbReference>
<gene>
    <name evidence="2" type="ORF">SAMN02745133_03207</name>
</gene>
<dbReference type="AlphaFoldDB" id="A0A1M5DJX5"/>
<dbReference type="STRING" id="1121429.SAMN02745133_03207"/>
<dbReference type="Pfam" id="PF17295">
    <property type="entry name" value="DUF5348"/>
    <property type="match status" value="1"/>
</dbReference>
<evidence type="ECO:0000313" key="2">
    <source>
        <dbReference type="EMBL" id="SHF67201.1"/>
    </source>
</evidence>
<keyword evidence="3" id="KW-1185">Reference proteome</keyword>
<accession>A0A1M5DJX5</accession>
<evidence type="ECO:0000313" key="3">
    <source>
        <dbReference type="Proteomes" id="UP000184148"/>
    </source>
</evidence>
<dbReference type="Gene3D" id="2.40.10.390">
    <property type="match status" value="1"/>
</dbReference>
<name>A0A1M5DJX5_9FIRM</name>
<dbReference type="EMBL" id="FQUY01000060">
    <property type="protein sequence ID" value="SHF67201.1"/>
    <property type="molecule type" value="Genomic_DNA"/>
</dbReference>
<feature type="domain" description="DUF5348" evidence="1">
    <location>
        <begin position="6"/>
        <end position="74"/>
    </location>
</feature>
<dbReference type="Proteomes" id="UP000184148">
    <property type="component" value="Unassembled WGS sequence"/>
</dbReference>
<organism evidence="2 3">
    <name type="scientific">Desulforamulus putei DSM 12395</name>
    <dbReference type="NCBI Taxonomy" id="1121429"/>
    <lineage>
        <taxon>Bacteria</taxon>
        <taxon>Bacillati</taxon>
        <taxon>Bacillota</taxon>
        <taxon>Clostridia</taxon>
        <taxon>Eubacteriales</taxon>
        <taxon>Peptococcaceae</taxon>
        <taxon>Desulforamulus</taxon>
    </lineage>
</organism>
<protein>
    <recommendedName>
        <fullName evidence="1">DUF5348 domain-containing protein</fullName>
    </recommendedName>
</protein>
<evidence type="ECO:0000259" key="1">
    <source>
        <dbReference type="Pfam" id="PF17295"/>
    </source>
</evidence>
<sequence length="74" mass="8796">MMQEQGELTYCPQTDRWIFTSRLSNYSLHCGEALMLWLDGYWLPCRIELGNQWYVIFRNAAFDLKPGQVYRATV</sequence>
<proteinExistence type="predicted"/>